<dbReference type="PANTHER" id="PTHR43547">
    <property type="entry name" value="TWO-COMPONENT HISTIDINE KINASE"/>
    <property type="match status" value="1"/>
</dbReference>
<keyword evidence="7" id="KW-0067">ATP-binding</keyword>
<organism evidence="11 12">
    <name type="scientific">Sedimentibacter saalensis</name>
    <dbReference type="NCBI Taxonomy" id="130788"/>
    <lineage>
        <taxon>Bacteria</taxon>
        <taxon>Bacillati</taxon>
        <taxon>Bacillota</taxon>
        <taxon>Tissierellia</taxon>
        <taxon>Sedimentibacter</taxon>
    </lineage>
</organism>
<dbReference type="Proteomes" id="UP000315343">
    <property type="component" value="Unassembled WGS sequence"/>
</dbReference>
<feature type="transmembrane region" description="Helical" evidence="9">
    <location>
        <begin position="28"/>
        <end position="44"/>
    </location>
</feature>
<dbReference type="InterPro" id="IPR036890">
    <property type="entry name" value="HATPase_C_sf"/>
</dbReference>
<dbReference type="EC" id="2.7.13.3" evidence="2"/>
<sequence>MKTTESSVRSDIGSTDLKTLFVKDSTDIFQHFLFIMILIGLVMLRNVNYYVFHSLAETFSCFIAMGILIVSIHTNRISKNSFFMFLGIGYVFILIMDLFHTYSYGDLMMLSNDVYDMDTKFWIVSRGIELVTLLISFVFLFKKDVRTNNYVIFIVYFVFAGFIIYDIVYLQLFIPVMRTPEDGITNAKIYAEYIIAFGFFICCLIVFLARKNMDRSLFVMIEAALVCKVISELFFTLYGDVTDIYNMLGHIFKVGSYYFTYMGIIVNGLERPFEMININLNMADAAVIEKEKQKKCMEDIIMHNDQCYEWIIENSGNGIVILRDNKIIYANITAAKILGASSLTDILGIDQKEFLKNNYEDDIIKVYDFNNEFGFKEIEITNLKNECVDIEFSSENISYRGKPARLVILKDLGLKNEIELLKNDLIENEEQLLKSNEHNKIITEFFSNISHELKTPINVILSAVQLLMIKCVDDSSDYNEKSAKLLNVIKQNGYRLIRLVNNLLDMSKFDSGFLKLNLCNENIVSIVEDITLSVADYIKSKGVSIIFDTDVEELLMAVDCDKIERIILNLLSNAVKFTNNGDDIFVFVIDEEETVKISVKDTGVGIPEDKLKVIFDRFGQVEKTLIRNKEGTGIGLSLVKNLVEIHGGSISVNSKVGEGSEFIVELPVTLIDEKEEDMCSPYYSSGKVDNILVEFSDIYQ</sequence>
<dbReference type="CDD" id="cd00082">
    <property type="entry name" value="HisKA"/>
    <property type="match status" value="1"/>
</dbReference>
<feature type="transmembrane region" description="Helical" evidence="9">
    <location>
        <begin position="190"/>
        <end position="209"/>
    </location>
</feature>
<evidence type="ECO:0000259" key="10">
    <source>
        <dbReference type="PROSITE" id="PS50109"/>
    </source>
</evidence>
<evidence type="ECO:0000313" key="11">
    <source>
        <dbReference type="EMBL" id="TWH82535.1"/>
    </source>
</evidence>
<dbReference type="InterPro" id="IPR005467">
    <property type="entry name" value="His_kinase_dom"/>
</dbReference>
<dbReference type="SUPFAM" id="SSF47384">
    <property type="entry name" value="Homodimeric domain of signal transducing histidine kinase"/>
    <property type="match status" value="1"/>
</dbReference>
<reference evidence="11 12" key="1">
    <citation type="submission" date="2019-07" db="EMBL/GenBank/DDBJ databases">
        <title>Genomic Encyclopedia of Type Strains, Phase I: the one thousand microbial genomes (KMG-I) project.</title>
        <authorList>
            <person name="Kyrpides N."/>
        </authorList>
    </citation>
    <scope>NUCLEOTIDE SEQUENCE [LARGE SCALE GENOMIC DNA]</scope>
    <source>
        <strain evidence="11 12">DSM 13558</strain>
    </source>
</reference>
<keyword evidence="3" id="KW-0597">Phosphoprotein</keyword>
<dbReference type="Pfam" id="PF13188">
    <property type="entry name" value="PAS_8"/>
    <property type="match status" value="1"/>
</dbReference>
<accession>A0A562JI34</accession>
<feature type="transmembrane region" description="Helical" evidence="9">
    <location>
        <begin position="250"/>
        <end position="269"/>
    </location>
</feature>
<evidence type="ECO:0000256" key="3">
    <source>
        <dbReference type="ARBA" id="ARBA00022553"/>
    </source>
</evidence>
<feature type="transmembrane region" description="Helical" evidence="9">
    <location>
        <begin position="150"/>
        <end position="170"/>
    </location>
</feature>
<dbReference type="Pfam" id="PF00512">
    <property type="entry name" value="HisKA"/>
    <property type="match status" value="1"/>
</dbReference>
<dbReference type="Gene3D" id="3.30.450.20">
    <property type="entry name" value="PAS domain"/>
    <property type="match status" value="1"/>
</dbReference>
<evidence type="ECO:0000256" key="7">
    <source>
        <dbReference type="ARBA" id="ARBA00022840"/>
    </source>
</evidence>
<dbReference type="Gene3D" id="3.30.565.10">
    <property type="entry name" value="Histidine kinase-like ATPase, C-terminal domain"/>
    <property type="match status" value="1"/>
</dbReference>
<feature type="transmembrane region" description="Helical" evidence="9">
    <location>
        <begin position="216"/>
        <end position="238"/>
    </location>
</feature>
<name>A0A562JI34_9FIRM</name>
<evidence type="ECO:0000256" key="6">
    <source>
        <dbReference type="ARBA" id="ARBA00022777"/>
    </source>
</evidence>
<dbReference type="InterPro" id="IPR033425">
    <property type="entry name" value="MASE3"/>
</dbReference>
<dbReference type="InterPro" id="IPR000014">
    <property type="entry name" value="PAS"/>
</dbReference>
<keyword evidence="9" id="KW-0472">Membrane</keyword>
<dbReference type="RefSeq" id="WP_145080346.1">
    <property type="nucleotide sequence ID" value="NZ_VLKH01000002.1"/>
</dbReference>
<comment type="catalytic activity">
    <reaction evidence="1">
        <text>ATP + protein L-histidine = ADP + protein N-phospho-L-histidine.</text>
        <dbReference type="EC" id="2.7.13.3"/>
    </reaction>
</comment>
<evidence type="ECO:0000313" key="12">
    <source>
        <dbReference type="Proteomes" id="UP000315343"/>
    </source>
</evidence>
<dbReference type="PROSITE" id="PS50109">
    <property type="entry name" value="HIS_KIN"/>
    <property type="match status" value="1"/>
</dbReference>
<gene>
    <name evidence="11" type="ORF">LY60_00836</name>
</gene>
<dbReference type="EMBL" id="VLKH01000002">
    <property type="protein sequence ID" value="TWH82535.1"/>
    <property type="molecule type" value="Genomic_DNA"/>
</dbReference>
<dbReference type="InterPro" id="IPR036097">
    <property type="entry name" value="HisK_dim/P_sf"/>
</dbReference>
<evidence type="ECO:0000256" key="1">
    <source>
        <dbReference type="ARBA" id="ARBA00000085"/>
    </source>
</evidence>
<keyword evidence="5" id="KW-0547">Nucleotide-binding</keyword>
<dbReference type="SMART" id="SM00387">
    <property type="entry name" value="HATPase_c"/>
    <property type="match status" value="1"/>
</dbReference>
<evidence type="ECO:0000256" key="2">
    <source>
        <dbReference type="ARBA" id="ARBA00012438"/>
    </source>
</evidence>
<keyword evidence="4" id="KW-0808">Transferase</keyword>
<dbReference type="InterPro" id="IPR003661">
    <property type="entry name" value="HisK_dim/P_dom"/>
</dbReference>
<keyword evidence="9" id="KW-0812">Transmembrane</keyword>
<dbReference type="Pfam" id="PF17159">
    <property type="entry name" value="MASE3"/>
    <property type="match status" value="1"/>
</dbReference>
<feature type="domain" description="Histidine kinase" evidence="10">
    <location>
        <begin position="448"/>
        <end position="670"/>
    </location>
</feature>
<evidence type="ECO:0000256" key="4">
    <source>
        <dbReference type="ARBA" id="ARBA00022679"/>
    </source>
</evidence>
<dbReference type="PRINTS" id="PR00344">
    <property type="entry name" value="BCTRLSENSOR"/>
</dbReference>
<keyword evidence="12" id="KW-1185">Reference proteome</keyword>
<dbReference type="SUPFAM" id="SSF55874">
    <property type="entry name" value="ATPase domain of HSP90 chaperone/DNA topoisomerase II/histidine kinase"/>
    <property type="match status" value="1"/>
</dbReference>
<dbReference type="AlphaFoldDB" id="A0A562JI34"/>
<dbReference type="Gene3D" id="1.10.287.130">
    <property type="match status" value="1"/>
</dbReference>
<dbReference type="GO" id="GO:0005524">
    <property type="term" value="F:ATP binding"/>
    <property type="evidence" value="ECO:0007669"/>
    <property type="project" value="UniProtKB-KW"/>
</dbReference>
<dbReference type="GO" id="GO:0000155">
    <property type="term" value="F:phosphorelay sensor kinase activity"/>
    <property type="evidence" value="ECO:0007669"/>
    <property type="project" value="InterPro"/>
</dbReference>
<feature type="transmembrane region" description="Helical" evidence="9">
    <location>
        <begin position="50"/>
        <end position="70"/>
    </location>
</feature>
<dbReference type="OrthoDB" id="368131at2"/>
<keyword evidence="9" id="KW-1133">Transmembrane helix</keyword>
<comment type="caution">
    <text evidence="11">The sequence shown here is derived from an EMBL/GenBank/DDBJ whole genome shotgun (WGS) entry which is preliminary data.</text>
</comment>
<proteinExistence type="predicted"/>
<dbReference type="FunFam" id="3.30.565.10:FF:000037">
    <property type="entry name" value="Hybrid sensor histidine kinase/response regulator"/>
    <property type="match status" value="1"/>
</dbReference>
<dbReference type="PANTHER" id="PTHR43547:SF2">
    <property type="entry name" value="HYBRID SIGNAL TRANSDUCTION HISTIDINE KINASE C"/>
    <property type="match status" value="1"/>
</dbReference>
<dbReference type="InterPro" id="IPR003594">
    <property type="entry name" value="HATPase_dom"/>
</dbReference>
<evidence type="ECO:0000256" key="9">
    <source>
        <dbReference type="SAM" id="Phobius"/>
    </source>
</evidence>
<keyword evidence="8" id="KW-0902">Two-component regulatory system</keyword>
<keyword evidence="6" id="KW-0418">Kinase</keyword>
<evidence type="ECO:0000256" key="8">
    <source>
        <dbReference type="ARBA" id="ARBA00023012"/>
    </source>
</evidence>
<dbReference type="SMART" id="SM00388">
    <property type="entry name" value="HisKA"/>
    <property type="match status" value="1"/>
</dbReference>
<dbReference type="InterPro" id="IPR004358">
    <property type="entry name" value="Sig_transdc_His_kin-like_C"/>
</dbReference>
<dbReference type="Pfam" id="PF02518">
    <property type="entry name" value="HATPase_c"/>
    <property type="match status" value="1"/>
</dbReference>
<dbReference type="CDD" id="cd16922">
    <property type="entry name" value="HATPase_EvgS-ArcB-TorS-like"/>
    <property type="match status" value="1"/>
</dbReference>
<evidence type="ECO:0000256" key="5">
    <source>
        <dbReference type="ARBA" id="ARBA00022741"/>
    </source>
</evidence>
<feature type="transmembrane region" description="Helical" evidence="9">
    <location>
        <begin position="82"/>
        <end position="102"/>
    </location>
</feature>
<protein>
    <recommendedName>
        <fullName evidence="2">histidine kinase</fullName>
        <ecNumber evidence="2">2.7.13.3</ecNumber>
    </recommendedName>
</protein>
<feature type="transmembrane region" description="Helical" evidence="9">
    <location>
        <begin position="122"/>
        <end position="141"/>
    </location>
</feature>